<dbReference type="EC" id="2.7.13.3" evidence="2"/>
<comment type="catalytic activity">
    <reaction evidence="1">
        <text>ATP + protein L-histidine = ADP + protein N-phospho-L-histidine.</text>
        <dbReference type="EC" id="2.7.13.3"/>
    </reaction>
</comment>
<dbReference type="Gene3D" id="1.10.287.130">
    <property type="match status" value="1"/>
</dbReference>
<dbReference type="InterPro" id="IPR011006">
    <property type="entry name" value="CheY-like_superfamily"/>
</dbReference>
<evidence type="ECO:0000256" key="3">
    <source>
        <dbReference type="ARBA" id="ARBA00022553"/>
    </source>
</evidence>
<evidence type="ECO:0000259" key="8">
    <source>
        <dbReference type="PROSITE" id="PS50109"/>
    </source>
</evidence>
<evidence type="ECO:0000256" key="1">
    <source>
        <dbReference type="ARBA" id="ARBA00000085"/>
    </source>
</evidence>
<dbReference type="Pfam" id="PF02518">
    <property type="entry name" value="HATPase_c"/>
    <property type="match status" value="1"/>
</dbReference>
<keyword evidence="5 10" id="KW-0418">Kinase</keyword>
<sequence length="717" mass="81954">MLKPSDYVRKTLNPFDRLGDILVSLGYIDRKTLEKFVYQKQEEIQKSNKLRSSIEELVSEDRGHFLASYHSHYLGEVLVEAKLITHKQLKEALHLQEDIKFPNIPKNKIVLLSEILHKISRSRNLYSVLNLVMNYCNKVVDAEASTLFLHNKEKNALIFNVTTGDKKNMIIEKEMPANEGIAGWVFQNDKSTIVNDAASDKRVCKSFDKKTGFKARNILCVPVRVNYKPEGALEVLNKIGNKSFSKKDECLLNILSNQIGVHMENRVLVEELDYRANQVEKEKNKYQKLYSEKENLLNQLSQAYEQLKSHQKEHLEASRFKGIGILAAGAAHDFNNTLTAILGQVETFTLKELKKNNQLSEKGVEALRNTFKGIVELCIQAKHLTSSLLRLGKREVIKKEPVNIESFLLEVIKPLERQFSTRGIHLRKVFLSDIPPIILDKGHINDLITNIVVNALNAIEQRQLRLRELHQNPEMNFTIEVNQKDHSLILEFIDTGIGISPDNIEKVFDPFFSTKKQTAEKGTGLGLTMVRRIVGLYNGHINIHSVTQEMIDSDHKTYSKKQCGTTITIQIPMVKATQEQLESQEETDLFTQSKEALIYIAEDEKYIKDFLCTVIPELGFYQVEGFDNGQLLLEAIKVKIPDLIITDIQMPEMDGLTLCREINRICHANKPTIIISTGKSEKDNLEPFFALGIQEVLEKPYQTKELENKINKVLFKT</sequence>
<dbReference type="SMART" id="SM00065">
    <property type="entry name" value="GAF"/>
    <property type="match status" value="1"/>
</dbReference>
<dbReference type="InterPro" id="IPR029016">
    <property type="entry name" value="GAF-like_dom_sf"/>
</dbReference>
<dbReference type="Pfam" id="PF00072">
    <property type="entry name" value="Response_reg"/>
    <property type="match status" value="1"/>
</dbReference>
<dbReference type="Gene3D" id="3.40.50.2300">
    <property type="match status" value="1"/>
</dbReference>
<protein>
    <recommendedName>
        <fullName evidence="2">histidine kinase</fullName>
        <ecNumber evidence="2">2.7.13.3</ecNumber>
    </recommendedName>
</protein>
<dbReference type="Pfam" id="PF13185">
    <property type="entry name" value="GAF_2"/>
    <property type="match status" value="1"/>
</dbReference>
<dbReference type="InterPro" id="IPR004358">
    <property type="entry name" value="Sig_transdc_His_kin-like_C"/>
</dbReference>
<dbReference type="InterPro" id="IPR036890">
    <property type="entry name" value="HATPase_C_sf"/>
</dbReference>
<dbReference type="InterPro" id="IPR005467">
    <property type="entry name" value="His_kinase_dom"/>
</dbReference>
<dbReference type="CDD" id="cd00082">
    <property type="entry name" value="HisKA"/>
    <property type="match status" value="1"/>
</dbReference>
<dbReference type="SUPFAM" id="SSF55781">
    <property type="entry name" value="GAF domain-like"/>
    <property type="match status" value="1"/>
</dbReference>
<feature type="coiled-coil region" evidence="7">
    <location>
        <begin position="269"/>
        <end position="317"/>
    </location>
</feature>
<evidence type="ECO:0000313" key="11">
    <source>
        <dbReference type="Proteomes" id="UP000094056"/>
    </source>
</evidence>
<dbReference type="PANTHER" id="PTHR43547:SF2">
    <property type="entry name" value="HYBRID SIGNAL TRANSDUCTION HISTIDINE KINASE C"/>
    <property type="match status" value="1"/>
</dbReference>
<evidence type="ECO:0000256" key="5">
    <source>
        <dbReference type="ARBA" id="ARBA00022777"/>
    </source>
</evidence>
<evidence type="ECO:0000256" key="2">
    <source>
        <dbReference type="ARBA" id="ARBA00012438"/>
    </source>
</evidence>
<dbReference type="PROSITE" id="PS50110">
    <property type="entry name" value="RESPONSE_REGULATORY"/>
    <property type="match status" value="1"/>
</dbReference>
<proteinExistence type="predicted"/>
<keyword evidence="7" id="KW-0175">Coiled coil</keyword>
<dbReference type="PROSITE" id="PS50109">
    <property type="entry name" value="HIS_KIN"/>
    <property type="match status" value="1"/>
</dbReference>
<dbReference type="SUPFAM" id="SSF52172">
    <property type="entry name" value="CheY-like"/>
    <property type="match status" value="1"/>
</dbReference>
<dbReference type="InterPro" id="IPR001789">
    <property type="entry name" value="Sig_transdc_resp-reg_receiver"/>
</dbReference>
<evidence type="ECO:0000259" key="9">
    <source>
        <dbReference type="PROSITE" id="PS50110"/>
    </source>
</evidence>
<dbReference type="EMBL" id="MAYW01000168">
    <property type="protein sequence ID" value="ODS30860.1"/>
    <property type="molecule type" value="Genomic_DNA"/>
</dbReference>
<evidence type="ECO:0000313" key="10">
    <source>
        <dbReference type="EMBL" id="ODS30860.1"/>
    </source>
</evidence>
<comment type="caution">
    <text evidence="10">The sequence shown here is derived from an EMBL/GenBank/DDBJ whole genome shotgun (WGS) entry which is preliminary data.</text>
</comment>
<gene>
    <name evidence="10" type="ORF">SCARUB_04028</name>
</gene>
<reference evidence="10 11" key="1">
    <citation type="submission" date="2016-07" db="EMBL/GenBank/DDBJ databases">
        <title>Draft genome of Scalindua rubra, obtained from a brine-seawater interface in the Red Sea, sheds light on salt adaptation in anammox bacteria.</title>
        <authorList>
            <person name="Speth D.R."/>
            <person name="Lagkouvardos I."/>
            <person name="Wang Y."/>
            <person name="Qian P.-Y."/>
            <person name="Dutilh B.E."/>
            <person name="Jetten M.S."/>
        </authorList>
    </citation>
    <scope>NUCLEOTIDE SEQUENCE [LARGE SCALE GENOMIC DNA]</scope>
    <source>
        <strain evidence="10">BSI-1</strain>
    </source>
</reference>
<dbReference type="SUPFAM" id="SSF55874">
    <property type="entry name" value="ATPase domain of HSP90 chaperone/DNA topoisomerase II/histidine kinase"/>
    <property type="match status" value="1"/>
</dbReference>
<evidence type="ECO:0000256" key="7">
    <source>
        <dbReference type="SAM" id="Coils"/>
    </source>
</evidence>
<dbReference type="Gene3D" id="3.30.565.10">
    <property type="entry name" value="Histidine kinase-like ATPase, C-terminal domain"/>
    <property type="match status" value="1"/>
</dbReference>
<evidence type="ECO:0000256" key="6">
    <source>
        <dbReference type="PROSITE-ProRule" id="PRU00169"/>
    </source>
</evidence>
<feature type="domain" description="Histidine kinase" evidence="8">
    <location>
        <begin position="329"/>
        <end position="575"/>
    </location>
</feature>
<dbReference type="AlphaFoldDB" id="A0A1E3X5D8"/>
<dbReference type="PRINTS" id="PR00344">
    <property type="entry name" value="BCTRLSENSOR"/>
</dbReference>
<organism evidence="10 11">
    <name type="scientific">Candidatus Scalindua rubra</name>
    <dbReference type="NCBI Taxonomy" id="1872076"/>
    <lineage>
        <taxon>Bacteria</taxon>
        <taxon>Pseudomonadati</taxon>
        <taxon>Planctomycetota</taxon>
        <taxon>Candidatus Brocadiia</taxon>
        <taxon>Candidatus Brocadiales</taxon>
        <taxon>Candidatus Scalinduaceae</taxon>
        <taxon>Candidatus Scalindua</taxon>
    </lineage>
</organism>
<dbReference type="PANTHER" id="PTHR43547">
    <property type="entry name" value="TWO-COMPONENT HISTIDINE KINASE"/>
    <property type="match status" value="1"/>
</dbReference>
<dbReference type="Gene3D" id="3.30.450.40">
    <property type="match status" value="1"/>
</dbReference>
<dbReference type="InterPro" id="IPR003594">
    <property type="entry name" value="HATPase_dom"/>
</dbReference>
<feature type="domain" description="Response regulatory" evidence="9">
    <location>
        <begin position="597"/>
        <end position="714"/>
    </location>
</feature>
<accession>A0A1E3X5D8</accession>
<keyword evidence="3 6" id="KW-0597">Phosphoprotein</keyword>
<dbReference type="GO" id="GO:0000155">
    <property type="term" value="F:phosphorelay sensor kinase activity"/>
    <property type="evidence" value="ECO:0007669"/>
    <property type="project" value="InterPro"/>
</dbReference>
<dbReference type="InterPro" id="IPR003018">
    <property type="entry name" value="GAF"/>
</dbReference>
<feature type="modified residue" description="4-aspartylphosphate" evidence="6">
    <location>
        <position position="647"/>
    </location>
</feature>
<keyword evidence="4" id="KW-0808">Transferase</keyword>
<dbReference type="InterPro" id="IPR003661">
    <property type="entry name" value="HisK_dim/P_dom"/>
</dbReference>
<dbReference type="Proteomes" id="UP000094056">
    <property type="component" value="Unassembled WGS sequence"/>
</dbReference>
<name>A0A1E3X5D8_9BACT</name>
<dbReference type="SMART" id="SM00387">
    <property type="entry name" value="HATPase_c"/>
    <property type="match status" value="1"/>
</dbReference>
<evidence type="ECO:0000256" key="4">
    <source>
        <dbReference type="ARBA" id="ARBA00022679"/>
    </source>
</evidence>
<dbReference type="SMART" id="SM00448">
    <property type="entry name" value="REC"/>
    <property type="match status" value="1"/>
</dbReference>